<name>A0A8B8G0C5_9HEMI</name>
<protein>
    <submittedName>
        <fullName evidence="3">Uncharacterized protein LOC112687902</fullName>
    </submittedName>
</protein>
<dbReference type="AlphaFoldDB" id="A0A8B8G0C5"/>
<feature type="domain" description="HAT C-terminal dimerisation" evidence="1">
    <location>
        <begin position="115"/>
        <end position="172"/>
    </location>
</feature>
<dbReference type="GeneID" id="112687902"/>
<dbReference type="InterPro" id="IPR008906">
    <property type="entry name" value="HATC_C_dom"/>
</dbReference>
<dbReference type="SUPFAM" id="SSF53098">
    <property type="entry name" value="Ribonuclease H-like"/>
    <property type="match status" value="1"/>
</dbReference>
<dbReference type="Proteomes" id="UP000694846">
    <property type="component" value="Unplaced"/>
</dbReference>
<sequence>MDERFSSNKKLYCDLVCLSPNNFKDIHDTELKLNTLLELSKILKKFDDKLIYTKLLDELLNFSSSWDQSKKTVPEYYKKCSEDNIEEEISDEMGSNIKEIHCKSCKNCPYCYYNVLLKYNLYSNAYHFLFLAYKYLLTLPCTQVACERSFSKLKIIKTRLRNSLSEEKLEALCL</sequence>
<accession>A0A8B8G0C5</accession>
<gene>
    <name evidence="3" type="primary">LOC112687902</name>
</gene>
<dbReference type="RefSeq" id="XP_025416674.1">
    <property type="nucleotide sequence ID" value="XM_025560889.1"/>
</dbReference>
<evidence type="ECO:0000313" key="2">
    <source>
        <dbReference type="Proteomes" id="UP000694846"/>
    </source>
</evidence>
<dbReference type="OrthoDB" id="6624805at2759"/>
<dbReference type="InterPro" id="IPR012337">
    <property type="entry name" value="RNaseH-like_sf"/>
</dbReference>
<reference evidence="3" key="1">
    <citation type="submission" date="2025-08" db="UniProtKB">
        <authorList>
            <consortium name="RefSeq"/>
        </authorList>
    </citation>
    <scope>IDENTIFICATION</scope>
    <source>
        <tissue evidence="3">Whole body</tissue>
    </source>
</reference>
<evidence type="ECO:0000259" key="1">
    <source>
        <dbReference type="Pfam" id="PF05699"/>
    </source>
</evidence>
<dbReference type="Pfam" id="PF05699">
    <property type="entry name" value="Dimer_Tnp_hAT"/>
    <property type="match status" value="1"/>
</dbReference>
<organism evidence="2 3">
    <name type="scientific">Sipha flava</name>
    <name type="common">yellow sugarcane aphid</name>
    <dbReference type="NCBI Taxonomy" id="143950"/>
    <lineage>
        <taxon>Eukaryota</taxon>
        <taxon>Metazoa</taxon>
        <taxon>Ecdysozoa</taxon>
        <taxon>Arthropoda</taxon>
        <taxon>Hexapoda</taxon>
        <taxon>Insecta</taxon>
        <taxon>Pterygota</taxon>
        <taxon>Neoptera</taxon>
        <taxon>Paraneoptera</taxon>
        <taxon>Hemiptera</taxon>
        <taxon>Sternorrhyncha</taxon>
        <taxon>Aphidomorpha</taxon>
        <taxon>Aphidoidea</taxon>
        <taxon>Aphididae</taxon>
        <taxon>Sipha</taxon>
    </lineage>
</organism>
<keyword evidence="2" id="KW-1185">Reference proteome</keyword>
<dbReference type="GO" id="GO:0046983">
    <property type="term" value="F:protein dimerization activity"/>
    <property type="evidence" value="ECO:0007669"/>
    <property type="project" value="InterPro"/>
</dbReference>
<proteinExistence type="predicted"/>
<evidence type="ECO:0000313" key="3">
    <source>
        <dbReference type="RefSeq" id="XP_025416674.1"/>
    </source>
</evidence>